<accession>A2Q0H1</accession>
<evidence type="ECO:0000313" key="1">
    <source>
        <dbReference type="EMBL" id="BAF45686.1"/>
    </source>
</evidence>
<sequence length="282" mass="32933">MNPYSNKYSRVQRLFTQSTVRTTRDTAEASCVVYSGRKMEIISYNENGVEETQDIAAPPPPLPFTSEKIHLPLEMIFEIGKFMEFKDYRNFLQALWPETDVNHIDPRRLWRMTTHQLTTTFCNGKKLRVEYNLDPSREENEQILIKVDDMLPLFHGLVPPDVGEYTSISNLSNFARTSVHLEPCSDYRYASCTCHLQNDEDVWMDEPFVKPEVSDCEKGHFHHYCALHLADWLEFFLHTSVVLRETGKFRDEYTAVAFLIILKYITYVQEADVQDSPLLDML</sequence>
<proteinExistence type="predicted"/>
<dbReference type="Pfam" id="PF12132">
    <property type="entry name" value="DUF3587"/>
    <property type="match status" value="1"/>
</dbReference>
<dbReference type="GeneID" id="5076332"/>
<reference evidence="1 2" key="1">
    <citation type="journal article" date="2007" name="Virology">
        <title>Shared and species-specific features among ichnovirus genomes.</title>
        <authorList>
            <person name="Tanaka K."/>
            <person name="Lapointe R."/>
            <person name="Barney W.E."/>
            <person name="Makkay A.M."/>
            <person name="Stoltz D."/>
            <person name="Cusson M."/>
            <person name="Webb B.A."/>
        </authorList>
    </citation>
    <scope>NUCLEOTIDE SEQUENCE [LARGE SCALE GENOMIC DNA]</scope>
</reference>
<dbReference type="RefSeq" id="YP_001031283.1">
    <property type="nucleotide sequence ID" value="NC_008977.1"/>
</dbReference>
<dbReference type="OrthoDB" id="20at10482"/>
<dbReference type="InterPro" id="IPR021982">
    <property type="entry name" value="REEP_Ichnovirus"/>
</dbReference>
<evidence type="ECO:0000313" key="2">
    <source>
        <dbReference type="Proteomes" id="UP000204242"/>
    </source>
</evidence>
<name>A2Q0H1_9VIRU</name>
<dbReference type="EMBL" id="AB291185">
    <property type="protein sequence ID" value="BAF45686.1"/>
    <property type="molecule type" value="Genomic_DNA"/>
</dbReference>
<dbReference type="KEGG" id="vg:5076332"/>
<organism evidence="1 2">
    <name type="scientific">Ichnoviriform fugitivi</name>
    <dbReference type="NCBI Taxonomy" id="265522"/>
    <lineage>
        <taxon>Viruses</taxon>
        <taxon>Viruses incertae sedis</taxon>
        <taxon>Polydnaviriformidae</taxon>
        <taxon>Ichnoviriform</taxon>
    </lineage>
</organism>
<dbReference type="Proteomes" id="UP000204242">
    <property type="component" value="Genome"/>
</dbReference>
<protein>
    <submittedName>
        <fullName evidence="1">Repeat element protein-c7.1</fullName>
    </submittedName>
</protein>